<dbReference type="HAMAP" id="MF_01148">
    <property type="entry name" value="Lnt"/>
    <property type="match status" value="1"/>
</dbReference>
<dbReference type="CDD" id="cd07571">
    <property type="entry name" value="ALP_N-acyl_transferase"/>
    <property type="match status" value="1"/>
</dbReference>
<evidence type="ECO:0000256" key="4">
    <source>
        <dbReference type="ARBA" id="ARBA00022692"/>
    </source>
</evidence>
<evidence type="ECO:0000313" key="11">
    <source>
        <dbReference type="EMBL" id="SSA33939.1"/>
    </source>
</evidence>
<evidence type="ECO:0000313" key="12">
    <source>
        <dbReference type="Proteomes" id="UP000250028"/>
    </source>
</evidence>
<gene>
    <name evidence="8" type="primary">lnt</name>
    <name evidence="11" type="ORF">SAMN04489750_1236</name>
</gene>
<evidence type="ECO:0000256" key="5">
    <source>
        <dbReference type="ARBA" id="ARBA00022989"/>
    </source>
</evidence>
<comment type="function">
    <text evidence="8">Catalyzes the phospholipid dependent N-acylation of the N-terminal cysteine of apolipoprotein, the last step in lipoprotein maturation.</text>
</comment>
<accession>A0A2Y8ZUG2</accession>
<organism evidence="11 12">
    <name type="scientific">Branchiibius hedensis</name>
    <dbReference type="NCBI Taxonomy" id="672460"/>
    <lineage>
        <taxon>Bacteria</taxon>
        <taxon>Bacillati</taxon>
        <taxon>Actinomycetota</taxon>
        <taxon>Actinomycetes</taxon>
        <taxon>Micrococcales</taxon>
        <taxon>Dermacoccaceae</taxon>
        <taxon>Branchiibius</taxon>
    </lineage>
</organism>
<comment type="pathway">
    <text evidence="8">Protein modification; lipoprotein biosynthesis (N-acyl transfer).</text>
</comment>
<dbReference type="SUPFAM" id="SSF56317">
    <property type="entry name" value="Carbon-nitrogen hydrolase"/>
    <property type="match status" value="1"/>
</dbReference>
<keyword evidence="4 8" id="KW-0812">Transmembrane</keyword>
<dbReference type="Pfam" id="PF20154">
    <property type="entry name" value="LNT_N"/>
    <property type="match status" value="1"/>
</dbReference>
<dbReference type="EC" id="2.3.1.269" evidence="8"/>
<evidence type="ECO:0000256" key="7">
    <source>
        <dbReference type="ARBA" id="ARBA00023315"/>
    </source>
</evidence>
<keyword evidence="7 8" id="KW-0012">Acyltransferase</keyword>
<keyword evidence="2 8" id="KW-1003">Cell membrane</keyword>
<feature type="domain" description="CN hydrolase" evidence="10">
    <location>
        <begin position="210"/>
        <end position="462"/>
    </location>
</feature>
<evidence type="ECO:0000256" key="1">
    <source>
        <dbReference type="ARBA" id="ARBA00004651"/>
    </source>
</evidence>
<evidence type="ECO:0000256" key="6">
    <source>
        <dbReference type="ARBA" id="ARBA00023136"/>
    </source>
</evidence>
<keyword evidence="12" id="KW-1185">Reference proteome</keyword>
<comment type="catalytic activity">
    <reaction evidence="8">
        <text>N-terminal S-1,2-diacyl-sn-glyceryl-L-cysteinyl-[lipoprotein] + a glycerophospholipid = N-acyl-S-1,2-diacyl-sn-glyceryl-L-cysteinyl-[lipoprotein] + a 2-acyl-sn-glycero-3-phospholipid + H(+)</text>
        <dbReference type="Rhea" id="RHEA:48228"/>
        <dbReference type="Rhea" id="RHEA-COMP:14681"/>
        <dbReference type="Rhea" id="RHEA-COMP:14684"/>
        <dbReference type="ChEBI" id="CHEBI:15378"/>
        <dbReference type="ChEBI" id="CHEBI:136912"/>
        <dbReference type="ChEBI" id="CHEBI:140656"/>
        <dbReference type="ChEBI" id="CHEBI:140657"/>
        <dbReference type="ChEBI" id="CHEBI:140660"/>
        <dbReference type="EC" id="2.3.1.269"/>
    </reaction>
</comment>
<protein>
    <recommendedName>
        <fullName evidence="8">Apolipoprotein N-acyltransferase</fullName>
        <shortName evidence="8">ALP N-acyltransferase</shortName>
        <ecNumber evidence="8">2.3.1.269</ecNumber>
    </recommendedName>
</protein>
<reference evidence="12" key="1">
    <citation type="submission" date="2016-10" db="EMBL/GenBank/DDBJ databases">
        <authorList>
            <person name="Varghese N."/>
            <person name="Submissions S."/>
        </authorList>
    </citation>
    <scope>NUCLEOTIDE SEQUENCE [LARGE SCALE GENOMIC DNA]</scope>
    <source>
        <strain evidence="12">DSM 22951</strain>
    </source>
</reference>
<feature type="transmembrane region" description="Helical" evidence="8">
    <location>
        <begin position="49"/>
        <end position="67"/>
    </location>
</feature>
<dbReference type="GO" id="GO:0005886">
    <property type="term" value="C:plasma membrane"/>
    <property type="evidence" value="ECO:0007669"/>
    <property type="project" value="UniProtKB-SubCell"/>
</dbReference>
<feature type="transmembrane region" description="Helical" evidence="8">
    <location>
        <begin position="24"/>
        <end position="42"/>
    </location>
</feature>
<dbReference type="PANTHER" id="PTHR38686">
    <property type="entry name" value="APOLIPOPROTEIN N-ACYLTRANSFERASE"/>
    <property type="match status" value="1"/>
</dbReference>
<comment type="similarity">
    <text evidence="8">Belongs to the CN hydrolase family. Apolipoprotein N-acyltransferase subfamily.</text>
</comment>
<keyword evidence="6 8" id="KW-0472">Membrane</keyword>
<feature type="region of interest" description="Disordered" evidence="9">
    <location>
        <begin position="505"/>
        <end position="527"/>
    </location>
</feature>
<dbReference type="InterPro" id="IPR004563">
    <property type="entry name" value="Apolipo_AcylTrfase"/>
</dbReference>
<proteinExistence type="inferred from homology"/>
<dbReference type="Gene3D" id="3.60.110.10">
    <property type="entry name" value="Carbon-nitrogen hydrolase"/>
    <property type="match status" value="1"/>
</dbReference>
<evidence type="ECO:0000259" key="10">
    <source>
        <dbReference type="PROSITE" id="PS50263"/>
    </source>
</evidence>
<feature type="transmembrane region" description="Helical" evidence="8">
    <location>
        <begin position="73"/>
        <end position="96"/>
    </location>
</feature>
<evidence type="ECO:0000256" key="3">
    <source>
        <dbReference type="ARBA" id="ARBA00022679"/>
    </source>
</evidence>
<evidence type="ECO:0000256" key="9">
    <source>
        <dbReference type="SAM" id="MobiDB-lite"/>
    </source>
</evidence>
<dbReference type="InterPro" id="IPR045378">
    <property type="entry name" value="LNT_N"/>
</dbReference>
<dbReference type="GO" id="GO:0042158">
    <property type="term" value="P:lipoprotein biosynthetic process"/>
    <property type="evidence" value="ECO:0007669"/>
    <property type="project" value="UniProtKB-UniRule"/>
</dbReference>
<feature type="transmembrane region" description="Helical" evidence="8">
    <location>
        <begin position="108"/>
        <end position="129"/>
    </location>
</feature>
<dbReference type="NCBIfam" id="TIGR00546">
    <property type="entry name" value="lnt"/>
    <property type="match status" value="1"/>
</dbReference>
<evidence type="ECO:0000256" key="8">
    <source>
        <dbReference type="HAMAP-Rule" id="MF_01148"/>
    </source>
</evidence>
<keyword evidence="3 8" id="KW-0808">Transferase</keyword>
<feature type="transmembrane region" description="Helical" evidence="8">
    <location>
        <begin position="177"/>
        <end position="196"/>
    </location>
</feature>
<dbReference type="InterPro" id="IPR036526">
    <property type="entry name" value="C-N_Hydrolase_sf"/>
</dbReference>
<evidence type="ECO:0000256" key="2">
    <source>
        <dbReference type="ARBA" id="ARBA00022475"/>
    </source>
</evidence>
<dbReference type="UniPathway" id="UPA00666"/>
<dbReference type="InterPro" id="IPR003010">
    <property type="entry name" value="C-N_Hydrolase"/>
</dbReference>
<dbReference type="Proteomes" id="UP000250028">
    <property type="component" value="Unassembled WGS sequence"/>
</dbReference>
<comment type="subcellular location">
    <subcellularLocation>
        <location evidence="1 8">Cell membrane</location>
        <topology evidence="1 8">Multi-pass membrane protein</topology>
    </subcellularLocation>
</comment>
<dbReference type="GO" id="GO:0016410">
    <property type="term" value="F:N-acyltransferase activity"/>
    <property type="evidence" value="ECO:0007669"/>
    <property type="project" value="UniProtKB-UniRule"/>
</dbReference>
<sequence length="527" mass="55916">MLRRLLLAAASGVALWAAFPTINWWWLAPIAVAGLALATCGVRARVGLLLGFSSGLTMFVPGLAWSGTYVGQLPWFALAITESVYLAAMGGLLAWLQGPPGSARVRPVVVALLWVVQEWVRGTVPFGGFPWLQLAWSQADSPLLPIARFAGSTGLTFAVALIGGLLAAVVRDRRTPRLAVAAAAGALALALAPLAVTVPVAGQPLQVMGIQGNVPTAGLDFNAQRRAVLDNHVRLTQTAAEQVASGQLPQPQLVVWPENSSDIDPLRNADAATEILQTVAAIKAPLIVGAVLQQPSPKVSNASLLYLPDKGLTQTYIKRHPVPFAEYVPYRSFFRFFSKQVDLVRADFVAGDQVGLFQVPTTSGVVPVTPIICFEVAYDGLVRSGVDAGAQLIAVQTNNATFGYSAESAQQLAISRVRAVEFGRSVIHVSTVGISALITPDGRTHQRTQLFTPAILDGTLPLRTETTPADRIGAAPVWLAVAGTVAAGVLRWRRRAVIARPAEPGIVDDRPETADTQSAIDELDRKT</sequence>
<keyword evidence="5 8" id="KW-1133">Transmembrane helix</keyword>
<dbReference type="PROSITE" id="PS50263">
    <property type="entry name" value="CN_HYDROLASE"/>
    <property type="match status" value="1"/>
</dbReference>
<dbReference type="PANTHER" id="PTHR38686:SF1">
    <property type="entry name" value="APOLIPOPROTEIN N-ACYLTRANSFERASE"/>
    <property type="match status" value="1"/>
</dbReference>
<feature type="transmembrane region" description="Helical" evidence="8">
    <location>
        <begin position="149"/>
        <end position="170"/>
    </location>
</feature>
<keyword evidence="11" id="KW-0449">Lipoprotein</keyword>
<name>A0A2Y8ZUG2_9MICO</name>
<dbReference type="Pfam" id="PF00795">
    <property type="entry name" value="CN_hydrolase"/>
    <property type="match status" value="1"/>
</dbReference>
<dbReference type="EMBL" id="UESZ01000001">
    <property type="protein sequence ID" value="SSA33939.1"/>
    <property type="molecule type" value="Genomic_DNA"/>
</dbReference>
<dbReference type="AlphaFoldDB" id="A0A2Y8ZUG2"/>
<dbReference type="RefSeq" id="WP_245934020.1">
    <property type="nucleotide sequence ID" value="NZ_QGDN01000001.1"/>
</dbReference>